<dbReference type="PANTHER" id="PTHR20208:SF10">
    <property type="entry name" value="STRUCTURE-SPECIFIC ENDONUCLEASE SUBUNIT SLX1"/>
    <property type="match status" value="1"/>
</dbReference>
<dbReference type="Pfam" id="PF01541">
    <property type="entry name" value="GIY-YIG"/>
    <property type="match status" value="1"/>
</dbReference>
<dbReference type="InterPro" id="IPR027520">
    <property type="entry name" value="Slx1"/>
</dbReference>
<dbReference type="Gene3D" id="3.40.1440.10">
    <property type="entry name" value="GIY-YIG endonuclease"/>
    <property type="match status" value="1"/>
</dbReference>
<evidence type="ECO:0000313" key="16">
    <source>
        <dbReference type="Proteomes" id="UP000274756"/>
    </source>
</evidence>
<keyword evidence="9 11" id="KW-0234">DNA repair</keyword>
<dbReference type="STRING" id="318479.A0A3P7TCK8"/>
<keyword evidence="5 12" id="KW-0863">Zinc-finger</keyword>
<reference evidence="15 16" key="1">
    <citation type="submission" date="2018-11" db="EMBL/GenBank/DDBJ databases">
        <authorList>
            <consortium name="Pathogen Informatics"/>
        </authorList>
    </citation>
    <scope>NUCLEOTIDE SEQUENCE [LARGE SCALE GENOMIC DNA]</scope>
</reference>
<dbReference type="PROSITE" id="PS50089">
    <property type="entry name" value="ZF_RING_2"/>
    <property type="match status" value="1"/>
</dbReference>
<evidence type="ECO:0000256" key="8">
    <source>
        <dbReference type="ARBA" id="ARBA00023172"/>
    </source>
</evidence>
<dbReference type="PROSITE" id="PS50164">
    <property type="entry name" value="GIY_YIG"/>
    <property type="match status" value="1"/>
</dbReference>
<evidence type="ECO:0000256" key="4">
    <source>
        <dbReference type="ARBA" id="ARBA00022763"/>
    </source>
</evidence>
<feature type="domain" description="RING-type" evidence="13">
    <location>
        <begin position="175"/>
        <end position="228"/>
    </location>
</feature>
<comment type="subcellular location">
    <subcellularLocation>
        <location evidence="11">Nucleus</location>
    </subcellularLocation>
</comment>
<name>A0A3P7TCK8_DRAME</name>
<evidence type="ECO:0000256" key="10">
    <source>
        <dbReference type="ARBA" id="ARBA00023242"/>
    </source>
</evidence>
<feature type="domain" description="GIY-YIG" evidence="14">
    <location>
        <begin position="8"/>
        <end position="98"/>
    </location>
</feature>
<keyword evidence="1 11" id="KW-0540">Nuclease</keyword>
<dbReference type="InterPro" id="IPR050381">
    <property type="entry name" value="SLX1_endonuclease"/>
</dbReference>
<dbReference type="EMBL" id="UYYG01001184">
    <property type="protein sequence ID" value="VDN59559.1"/>
    <property type="molecule type" value="Genomic_DNA"/>
</dbReference>
<evidence type="ECO:0000256" key="2">
    <source>
        <dbReference type="ARBA" id="ARBA00022723"/>
    </source>
</evidence>
<keyword evidence="2" id="KW-0479">Metal-binding</keyword>
<keyword evidence="8 11" id="KW-0233">DNA recombination</keyword>
<keyword evidence="3 11" id="KW-0255">Endonuclease</keyword>
<dbReference type="InterPro" id="IPR001841">
    <property type="entry name" value="Znf_RING"/>
</dbReference>
<dbReference type="SMART" id="SM00465">
    <property type="entry name" value="GIYc"/>
    <property type="match status" value="1"/>
</dbReference>
<dbReference type="Gene3D" id="3.30.40.10">
    <property type="entry name" value="Zinc/RING finger domain, C3HC4 (zinc finger)"/>
    <property type="match status" value="1"/>
</dbReference>
<dbReference type="InterPro" id="IPR035901">
    <property type="entry name" value="GIY-YIG_endonuc_sf"/>
</dbReference>
<keyword evidence="16" id="KW-1185">Reference proteome</keyword>
<evidence type="ECO:0000259" key="14">
    <source>
        <dbReference type="PROSITE" id="PS50164"/>
    </source>
</evidence>
<dbReference type="SUPFAM" id="SSF57850">
    <property type="entry name" value="RING/U-box"/>
    <property type="match status" value="1"/>
</dbReference>
<protein>
    <recommendedName>
        <fullName evidence="11">Structure-specific endonuclease subunit SLX1 homolog</fullName>
        <ecNumber evidence="11">3.1.-.-</ecNumber>
    </recommendedName>
</protein>
<comment type="caution">
    <text evidence="11">Lacks conserved residue(s) required for the propagation of feature annotation.</text>
</comment>
<comment type="similarity">
    <text evidence="11">Belongs to the SLX1 family.</text>
</comment>
<dbReference type="GO" id="GO:0008821">
    <property type="term" value="F:crossover junction DNA endonuclease activity"/>
    <property type="evidence" value="ECO:0007669"/>
    <property type="project" value="TreeGrafter"/>
</dbReference>
<evidence type="ECO:0000313" key="15">
    <source>
        <dbReference type="EMBL" id="VDN59559.1"/>
    </source>
</evidence>
<accession>A0A3P7TCK8</accession>
<gene>
    <name evidence="15" type="ORF">DME_LOCUS9532</name>
</gene>
<comment type="function">
    <text evidence="11">Catalytic subunit of a heterodimeric structure-specific endonuclease that resolves DNA secondary structures generated during DNA repair and recombination. Has endonuclease activity towards branched DNA substrates, introducing single-strand cuts in duplex DNA close to junctions with ss-DNA.</text>
</comment>
<dbReference type="GO" id="GO:0000724">
    <property type="term" value="P:double-strand break repair via homologous recombination"/>
    <property type="evidence" value="ECO:0007669"/>
    <property type="project" value="TreeGrafter"/>
</dbReference>
<dbReference type="OrthoDB" id="24645at2759"/>
<dbReference type="FunFam" id="3.40.1440.10:FF:000008">
    <property type="entry name" value="Structure-specific endonuclease subunit SLX1 homolog"/>
    <property type="match status" value="1"/>
</dbReference>
<dbReference type="InterPro" id="IPR013083">
    <property type="entry name" value="Znf_RING/FYVE/PHD"/>
</dbReference>
<evidence type="ECO:0000256" key="11">
    <source>
        <dbReference type="HAMAP-Rule" id="MF_03100"/>
    </source>
</evidence>
<dbReference type="AlphaFoldDB" id="A0A3P7TCK8"/>
<dbReference type="Proteomes" id="UP000274756">
    <property type="component" value="Unassembled WGS sequence"/>
</dbReference>
<dbReference type="InterPro" id="IPR048749">
    <property type="entry name" value="SLX1_C"/>
</dbReference>
<dbReference type="GO" id="GO:0008270">
    <property type="term" value="F:zinc ion binding"/>
    <property type="evidence" value="ECO:0007669"/>
    <property type="project" value="UniProtKB-KW"/>
</dbReference>
<dbReference type="HAMAP" id="MF_03100">
    <property type="entry name" value="Endonuc_su_Slx1"/>
    <property type="match status" value="1"/>
</dbReference>
<evidence type="ECO:0000256" key="6">
    <source>
        <dbReference type="ARBA" id="ARBA00022801"/>
    </source>
</evidence>
<dbReference type="GO" id="GO:0033557">
    <property type="term" value="C:Slx1-Slx4 complex"/>
    <property type="evidence" value="ECO:0007669"/>
    <property type="project" value="UniProtKB-UniRule"/>
</dbReference>
<evidence type="ECO:0000256" key="3">
    <source>
        <dbReference type="ARBA" id="ARBA00022759"/>
    </source>
</evidence>
<evidence type="ECO:0000256" key="5">
    <source>
        <dbReference type="ARBA" id="ARBA00022771"/>
    </source>
</evidence>
<dbReference type="CDD" id="cd15489">
    <property type="entry name" value="PHD_SF"/>
    <property type="match status" value="1"/>
</dbReference>
<evidence type="ECO:0000256" key="9">
    <source>
        <dbReference type="ARBA" id="ARBA00023204"/>
    </source>
</evidence>
<keyword evidence="7" id="KW-0862">Zinc</keyword>
<comment type="subunit">
    <text evidence="11">Forms a heterodimer with a member of the SLX4 family.</text>
</comment>
<dbReference type="Pfam" id="PF21202">
    <property type="entry name" value="SLX1_C"/>
    <property type="match status" value="1"/>
</dbReference>
<comment type="cofactor">
    <cofactor evidence="11">
        <name>a divalent metal cation</name>
        <dbReference type="ChEBI" id="CHEBI:60240"/>
    </cofactor>
</comment>
<evidence type="ECO:0000256" key="7">
    <source>
        <dbReference type="ARBA" id="ARBA00022833"/>
    </source>
</evidence>
<organism evidence="15 16">
    <name type="scientific">Dracunculus medinensis</name>
    <name type="common">Guinea worm</name>
    <dbReference type="NCBI Taxonomy" id="318479"/>
    <lineage>
        <taxon>Eukaryota</taxon>
        <taxon>Metazoa</taxon>
        <taxon>Ecdysozoa</taxon>
        <taxon>Nematoda</taxon>
        <taxon>Chromadorea</taxon>
        <taxon>Rhabditida</taxon>
        <taxon>Spirurina</taxon>
        <taxon>Dracunculoidea</taxon>
        <taxon>Dracunculidae</taxon>
        <taxon>Dracunculus</taxon>
    </lineage>
</organism>
<evidence type="ECO:0000256" key="1">
    <source>
        <dbReference type="ARBA" id="ARBA00022722"/>
    </source>
</evidence>
<dbReference type="PANTHER" id="PTHR20208">
    <property type="entry name" value="STRUCTURE-SPECIFIC ENDONUCLEASE SUBUNIT SLX1"/>
    <property type="match status" value="1"/>
</dbReference>
<dbReference type="InterPro" id="IPR000305">
    <property type="entry name" value="GIY-YIG_endonuc"/>
</dbReference>
<keyword evidence="4 11" id="KW-0227">DNA damage</keyword>
<proteinExistence type="inferred from homology"/>
<dbReference type="SUPFAM" id="SSF82771">
    <property type="entry name" value="GIY-YIG endonuclease"/>
    <property type="match status" value="1"/>
</dbReference>
<dbReference type="CDD" id="cd10455">
    <property type="entry name" value="GIY-YIG_SLX1"/>
    <property type="match status" value="1"/>
</dbReference>
<keyword evidence="6 11" id="KW-0378">Hydrolase</keyword>
<evidence type="ECO:0000259" key="13">
    <source>
        <dbReference type="PROSITE" id="PS50089"/>
    </source>
</evidence>
<dbReference type="GO" id="GO:0017108">
    <property type="term" value="F:5'-flap endonuclease activity"/>
    <property type="evidence" value="ECO:0007669"/>
    <property type="project" value="InterPro"/>
</dbReference>
<evidence type="ECO:0000256" key="12">
    <source>
        <dbReference type="PROSITE-ProRule" id="PRU00175"/>
    </source>
</evidence>
<sequence length="268" mass="30974">MPDKLCDEFFGVYCLISRSSNKYYKNRCYIGYTVDPNRRIRQHNAGTQFGGASRTDHRGPWDMVLIIYGFPNSVSALRFEWAWQNPDKSRRLRPLELKKSQKETAFAFRLRIVCCMLNTEPWKRLSLTLRWLMPECEIPFSHRLPEHIAIEHGVIKKSWIMVKESMENAKAICNCVICEQKIISLTELLRCVECSSHFHMECLAKTVLKKNGEYNNFLFPVGGSCPVCFAKFLWGNMIRDQRAVLALINSSSGDKLLTEVPVGKLVRT</sequence>
<dbReference type="EC" id="3.1.-.-" evidence="11"/>
<keyword evidence="10 11" id="KW-0539">Nucleus</keyword>